<feature type="region of interest" description="Disordered" evidence="1">
    <location>
        <begin position="412"/>
        <end position="443"/>
    </location>
</feature>
<protein>
    <submittedName>
        <fullName evidence="2">Protein ecdysoneless-like protein</fullName>
    </submittedName>
</protein>
<sequence>MPAGQAVADHAASSLPENFVEYSVFLPNAEDQSRSRRQLACLEDLRQAALQIAVRTVGDYIWHRESFNLEVVSNNGFNYLRGVLDYGDAIEDEWLVVYLLRELSKAHPAAWIRAADSDGEFLLVEAANVLPSWLSPENDHYRIWINDGRLRIVPPEDEANSPTRAQSLTLKDAMGIIETDHSSLLHSEFIQAEAFYRLEKYPDHIRKSLHHSVVKIPRKLAYVLRKTPKAVAPAVDSFYLRDALDLKTLLSQAESVHFPPTDFVTLSVKFSRVLFAQLRSQRFSPPPPWASIIQGAEAEDQERLLTGMKLTCGFEIMLKNAHKTGNRVAREASLAVEGLEEDGDVVLPTDAEISTWHDAYREDDDSWMNINFEDFERELQGGRKPENSSTGFGDLAKQADLRKLVSTFEAFLNDETAGPEGAELQEMDVDEEDSNDGSDVDEDKAVSFNEVEFSRMMREMMGLPSASEPIQEVKKTPVASATPPRAELDHREEELEQKERGREELQTIAAALEAELNEYGALRLDTPAKKTLPKEDTTATGSVPAGMVGNAGNDDAYEDVDFDYNLAANILESFKSQAGLPGPAGNVLGLMGLQLPRDEDFGKET</sequence>
<dbReference type="PANTHER" id="PTHR13060:SF0">
    <property type="entry name" value="PROTEIN ECDYSONELESS HOMOLOG"/>
    <property type="match status" value="1"/>
</dbReference>
<keyword evidence="3" id="KW-1185">Reference proteome</keyword>
<dbReference type="Proteomes" id="UP000295604">
    <property type="component" value="Unassembled WGS sequence"/>
</dbReference>
<evidence type="ECO:0000313" key="3">
    <source>
        <dbReference type="Proteomes" id="UP000295604"/>
    </source>
</evidence>
<evidence type="ECO:0000313" key="2">
    <source>
        <dbReference type="EMBL" id="TEA07469.1"/>
    </source>
</evidence>
<reference evidence="2 3" key="1">
    <citation type="submission" date="2018-11" db="EMBL/GenBank/DDBJ databases">
        <title>Genome sequence and assembly of Colletotrichum sidae.</title>
        <authorList>
            <person name="Gan P."/>
            <person name="Shirasu K."/>
        </authorList>
    </citation>
    <scope>NUCLEOTIDE SEQUENCE [LARGE SCALE GENOMIC DNA]</scope>
    <source>
        <strain evidence="2 3">CBS 518.97</strain>
    </source>
</reference>
<feature type="region of interest" description="Disordered" evidence="1">
    <location>
        <begin position="468"/>
        <end position="491"/>
    </location>
</feature>
<accession>A0A4R8SY71</accession>
<dbReference type="EMBL" id="QAPF01001089">
    <property type="protein sequence ID" value="TEA07469.1"/>
    <property type="molecule type" value="Genomic_DNA"/>
</dbReference>
<dbReference type="PANTHER" id="PTHR13060">
    <property type="entry name" value="SGT1 PROTEIN HSGT1 SUPPRESSOR OF GCR2"/>
    <property type="match status" value="1"/>
</dbReference>
<dbReference type="Pfam" id="PF07093">
    <property type="entry name" value="SGT1"/>
    <property type="match status" value="1"/>
</dbReference>
<dbReference type="AlphaFoldDB" id="A0A4R8SY71"/>
<proteinExistence type="predicted"/>
<feature type="compositionally biased region" description="Acidic residues" evidence="1">
    <location>
        <begin position="423"/>
        <end position="442"/>
    </location>
</feature>
<evidence type="ECO:0000256" key="1">
    <source>
        <dbReference type="SAM" id="MobiDB-lite"/>
    </source>
</evidence>
<organism evidence="2 3">
    <name type="scientific">Colletotrichum sidae</name>
    <dbReference type="NCBI Taxonomy" id="1347389"/>
    <lineage>
        <taxon>Eukaryota</taxon>
        <taxon>Fungi</taxon>
        <taxon>Dikarya</taxon>
        <taxon>Ascomycota</taxon>
        <taxon>Pezizomycotina</taxon>
        <taxon>Sordariomycetes</taxon>
        <taxon>Hypocreomycetidae</taxon>
        <taxon>Glomerellales</taxon>
        <taxon>Glomerellaceae</taxon>
        <taxon>Colletotrichum</taxon>
        <taxon>Colletotrichum orbiculare species complex</taxon>
    </lineage>
</organism>
<comment type="caution">
    <text evidence="2">The sequence shown here is derived from an EMBL/GenBank/DDBJ whole genome shotgun (WGS) entry which is preliminary data.</text>
</comment>
<gene>
    <name evidence="2" type="ORF">C8034_v000882</name>
</gene>
<dbReference type="InterPro" id="IPR010770">
    <property type="entry name" value="Ecd"/>
</dbReference>
<name>A0A4R8SY71_9PEZI</name>
<dbReference type="GO" id="GO:0005634">
    <property type="term" value="C:nucleus"/>
    <property type="evidence" value="ECO:0007669"/>
    <property type="project" value="TreeGrafter"/>
</dbReference>